<evidence type="ECO:0000259" key="13">
    <source>
        <dbReference type="Pfam" id="PF23539"/>
    </source>
</evidence>
<evidence type="ECO:0000256" key="5">
    <source>
        <dbReference type="ARBA" id="ARBA00022741"/>
    </source>
</evidence>
<dbReference type="RefSeq" id="WP_251946109.1">
    <property type="nucleotide sequence ID" value="NZ_JAMRYM010000052.1"/>
</dbReference>
<feature type="transmembrane region" description="Helical" evidence="10">
    <location>
        <begin position="168"/>
        <end position="189"/>
    </location>
</feature>
<gene>
    <name evidence="14" type="ORF">NB037_12140</name>
</gene>
<dbReference type="InterPro" id="IPR050482">
    <property type="entry name" value="Sensor_HK_TwoCompSys"/>
</dbReference>
<dbReference type="SUPFAM" id="SSF55874">
    <property type="entry name" value="ATPase domain of HSP90 chaperone/DNA topoisomerase II/histidine kinase"/>
    <property type="match status" value="1"/>
</dbReference>
<dbReference type="EC" id="2.7.13.3" evidence="2"/>
<keyword evidence="10" id="KW-1133">Transmembrane helix</keyword>
<keyword evidence="6 14" id="KW-0418">Kinase</keyword>
<sequence length="465" mass="49249">MSRGADAVAAADPFDAGWTRRPPTRSQYIRDAVAAGILLLATVISVLLYTSAGFPDAAHPVVSAHWAVALTLPLALRRRYPATVAIVLAVVYTLGLVLQVPESLFNQICLFLAIYTVGAWSRDRRAALAVRLVIAIAMLGWLVTSLITGEWLDRALPATESVGPLSPYVAESALVLLVNLLYFGSAFVFGEASWQSARRLEALEARTAELDDERERSSRQAVTSERLRIARELHDVVAHHVSVMGVQAGAARRVLARDPEKAARSLSAIEGDARSAIDELHRILVALRAEESSAAGPLDTVPTDSASTRGVAQLEELVDASAGSGLPTAFRTLGFPREIPATVGLSLYRIAQESLTNVRKHAGAGARAELRLRYLPDAVELEVADDGGTGPHPTAPASCGLGQTGMRERAAAVGGRIEMGRRGEGYLVHVHVPLAPVVGPQPLLDPVASTGASRGRHDAASGGRA</sequence>
<evidence type="ECO:0000256" key="2">
    <source>
        <dbReference type="ARBA" id="ARBA00012438"/>
    </source>
</evidence>
<dbReference type="Pfam" id="PF23539">
    <property type="entry name" value="DUF7134"/>
    <property type="match status" value="1"/>
</dbReference>
<evidence type="ECO:0000256" key="6">
    <source>
        <dbReference type="ARBA" id="ARBA00022777"/>
    </source>
</evidence>
<feature type="domain" description="Histidine kinase/HSP90-like ATPase" evidence="11">
    <location>
        <begin position="345"/>
        <end position="435"/>
    </location>
</feature>
<evidence type="ECO:0000256" key="10">
    <source>
        <dbReference type="SAM" id="Phobius"/>
    </source>
</evidence>
<reference evidence="14" key="1">
    <citation type="submission" date="2022-06" db="EMBL/GenBank/DDBJ databases">
        <title>Whole genome shotgun sequencing (WGS) of Rathayibacter sp. ZW T2_19, isolated from stored onions (Allium cepa).</title>
        <authorList>
            <person name="Stoll D.A."/>
            <person name="Huch M."/>
        </authorList>
    </citation>
    <scope>NUCLEOTIDE SEQUENCE</scope>
    <source>
        <strain evidence="14">ZW T2_19</strain>
    </source>
</reference>
<dbReference type="PANTHER" id="PTHR24421">
    <property type="entry name" value="NITRATE/NITRITE SENSOR PROTEIN NARX-RELATED"/>
    <property type="match status" value="1"/>
</dbReference>
<keyword evidence="3" id="KW-0597">Phosphoprotein</keyword>
<dbReference type="Gene3D" id="1.20.5.1930">
    <property type="match status" value="1"/>
</dbReference>
<accession>A0A9X2IU33</accession>
<evidence type="ECO:0000256" key="8">
    <source>
        <dbReference type="ARBA" id="ARBA00023012"/>
    </source>
</evidence>
<dbReference type="PANTHER" id="PTHR24421:SF10">
    <property type="entry name" value="NITRATE_NITRITE SENSOR PROTEIN NARQ"/>
    <property type="match status" value="1"/>
</dbReference>
<dbReference type="Proteomes" id="UP001155240">
    <property type="component" value="Unassembled WGS sequence"/>
</dbReference>
<feature type="region of interest" description="Disordered" evidence="9">
    <location>
        <begin position="445"/>
        <end position="465"/>
    </location>
</feature>
<dbReference type="CDD" id="cd16917">
    <property type="entry name" value="HATPase_UhpB-NarQ-NarX-like"/>
    <property type="match status" value="1"/>
</dbReference>
<keyword evidence="5" id="KW-0547">Nucleotide-binding</keyword>
<feature type="transmembrane region" description="Helical" evidence="10">
    <location>
        <begin position="82"/>
        <end position="98"/>
    </location>
</feature>
<dbReference type="GO" id="GO:0000155">
    <property type="term" value="F:phosphorelay sensor kinase activity"/>
    <property type="evidence" value="ECO:0007669"/>
    <property type="project" value="InterPro"/>
</dbReference>
<evidence type="ECO:0000259" key="11">
    <source>
        <dbReference type="Pfam" id="PF02518"/>
    </source>
</evidence>
<keyword evidence="10" id="KW-0472">Membrane</keyword>
<evidence type="ECO:0000256" key="3">
    <source>
        <dbReference type="ARBA" id="ARBA00022553"/>
    </source>
</evidence>
<comment type="caution">
    <text evidence="14">The sequence shown here is derived from an EMBL/GenBank/DDBJ whole genome shotgun (WGS) entry which is preliminary data.</text>
</comment>
<keyword evidence="15" id="KW-1185">Reference proteome</keyword>
<keyword evidence="4" id="KW-0808">Transferase</keyword>
<keyword evidence="10" id="KW-0812">Transmembrane</keyword>
<evidence type="ECO:0000256" key="7">
    <source>
        <dbReference type="ARBA" id="ARBA00022840"/>
    </source>
</evidence>
<protein>
    <recommendedName>
        <fullName evidence="2">histidine kinase</fullName>
        <ecNumber evidence="2">2.7.13.3</ecNumber>
    </recommendedName>
</protein>
<feature type="transmembrane region" description="Helical" evidence="10">
    <location>
        <begin position="28"/>
        <end position="51"/>
    </location>
</feature>
<dbReference type="InterPro" id="IPR036890">
    <property type="entry name" value="HATPase_C_sf"/>
</dbReference>
<keyword evidence="7" id="KW-0067">ATP-binding</keyword>
<evidence type="ECO:0000313" key="14">
    <source>
        <dbReference type="EMBL" id="MCM6763168.1"/>
    </source>
</evidence>
<dbReference type="GO" id="GO:0046983">
    <property type="term" value="F:protein dimerization activity"/>
    <property type="evidence" value="ECO:0007669"/>
    <property type="project" value="InterPro"/>
</dbReference>
<dbReference type="AlphaFoldDB" id="A0A9X2IU33"/>
<evidence type="ECO:0000256" key="4">
    <source>
        <dbReference type="ARBA" id="ARBA00022679"/>
    </source>
</evidence>
<organism evidence="14 15">
    <name type="scientific">Rathayibacter rubneri</name>
    <dbReference type="NCBI Taxonomy" id="2950106"/>
    <lineage>
        <taxon>Bacteria</taxon>
        <taxon>Bacillati</taxon>
        <taxon>Actinomycetota</taxon>
        <taxon>Actinomycetes</taxon>
        <taxon>Micrococcales</taxon>
        <taxon>Microbacteriaceae</taxon>
        <taxon>Rathayibacter</taxon>
    </lineage>
</organism>
<dbReference type="GO" id="GO:0005524">
    <property type="term" value="F:ATP binding"/>
    <property type="evidence" value="ECO:0007669"/>
    <property type="project" value="UniProtKB-KW"/>
</dbReference>
<dbReference type="GO" id="GO:0016020">
    <property type="term" value="C:membrane"/>
    <property type="evidence" value="ECO:0007669"/>
    <property type="project" value="InterPro"/>
</dbReference>
<comment type="catalytic activity">
    <reaction evidence="1">
        <text>ATP + protein L-histidine = ADP + protein N-phospho-L-histidine.</text>
        <dbReference type="EC" id="2.7.13.3"/>
    </reaction>
</comment>
<feature type="domain" description="Signal transduction histidine kinase subgroup 3 dimerisation and phosphoacceptor" evidence="12">
    <location>
        <begin position="225"/>
        <end position="290"/>
    </location>
</feature>
<dbReference type="InterPro" id="IPR011712">
    <property type="entry name" value="Sig_transdc_His_kin_sub3_dim/P"/>
</dbReference>
<evidence type="ECO:0000256" key="1">
    <source>
        <dbReference type="ARBA" id="ARBA00000085"/>
    </source>
</evidence>
<name>A0A9X2IU33_9MICO</name>
<feature type="transmembrane region" description="Helical" evidence="10">
    <location>
        <begin position="104"/>
        <end position="121"/>
    </location>
</feature>
<feature type="transmembrane region" description="Helical" evidence="10">
    <location>
        <begin position="57"/>
        <end position="75"/>
    </location>
</feature>
<evidence type="ECO:0000259" key="12">
    <source>
        <dbReference type="Pfam" id="PF07730"/>
    </source>
</evidence>
<dbReference type="Pfam" id="PF07730">
    <property type="entry name" value="HisKA_3"/>
    <property type="match status" value="1"/>
</dbReference>
<proteinExistence type="predicted"/>
<keyword evidence="8" id="KW-0902">Two-component regulatory system</keyword>
<feature type="transmembrane region" description="Helical" evidence="10">
    <location>
        <begin position="128"/>
        <end position="148"/>
    </location>
</feature>
<feature type="domain" description="DUF7134" evidence="13">
    <location>
        <begin position="25"/>
        <end position="140"/>
    </location>
</feature>
<dbReference type="EMBL" id="JAMRYM010000052">
    <property type="protein sequence ID" value="MCM6763168.1"/>
    <property type="molecule type" value="Genomic_DNA"/>
</dbReference>
<dbReference type="InterPro" id="IPR003594">
    <property type="entry name" value="HATPase_dom"/>
</dbReference>
<dbReference type="InterPro" id="IPR055558">
    <property type="entry name" value="DUF7134"/>
</dbReference>
<dbReference type="Gene3D" id="3.30.565.10">
    <property type="entry name" value="Histidine kinase-like ATPase, C-terminal domain"/>
    <property type="match status" value="1"/>
</dbReference>
<evidence type="ECO:0000256" key="9">
    <source>
        <dbReference type="SAM" id="MobiDB-lite"/>
    </source>
</evidence>
<dbReference type="Pfam" id="PF02518">
    <property type="entry name" value="HATPase_c"/>
    <property type="match status" value="1"/>
</dbReference>
<evidence type="ECO:0000313" key="15">
    <source>
        <dbReference type="Proteomes" id="UP001155240"/>
    </source>
</evidence>